<keyword evidence="2" id="KW-1185">Reference proteome</keyword>
<comment type="caution">
    <text evidence="1">The sequence shown here is derived from an EMBL/GenBank/DDBJ whole genome shotgun (WGS) entry which is preliminary data.</text>
</comment>
<protein>
    <recommendedName>
        <fullName evidence="3">Tetratricopeptide repeat protein</fullName>
    </recommendedName>
</protein>
<evidence type="ECO:0008006" key="3">
    <source>
        <dbReference type="Google" id="ProtNLM"/>
    </source>
</evidence>
<dbReference type="SUPFAM" id="SSF48452">
    <property type="entry name" value="TPR-like"/>
    <property type="match status" value="1"/>
</dbReference>
<sequence length="161" mass="17585">DHAPTLADLSAALLHAVDGTRTRLLVAQMDTLRRAKTAPATALLQRRAARDMEAQQPDSAVEDLGDAMALQPDLTILRRDRAAAAIAGGHDNDAITDLGLYLQAEPDDPQGWAILTQAEVARKDMRAAFRAWQRVLALAPQWPDGTKQRESLRMQAFGRPT</sequence>
<dbReference type="Gene3D" id="1.25.40.10">
    <property type="entry name" value="Tetratricopeptide repeat domain"/>
    <property type="match status" value="1"/>
</dbReference>
<feature type="non-terminal residue" evidence="1">
    <location>
        <position position="1"/>
    </location>
</feature>
<accession>A0A850PHA4</accession>
<reference evidence="1 2" key="1">
    <citation type="submission" date="2020-06" db="EMBL/GenBank/DDBJ databases">
        <title>Description of novel acetic acid bacteria.</title>
        <authorList>
            <person name="Sombolestani A."/>
        </authorList>
    </citation>
    <scope>NUCLEOTIDE SEQUENCE [LARGE SCALE GENOMIC DNA]</scope>
    <source>
        <strain evidence="1 2">LMG 27010</strain>
    </source>
</reference>
<proteinExistence type="predicted"/>
<dbReference type="EMBL" id="JABXXR010000155">
    <property type="protein sequence ID" value="NVN41626.1"/>
    <property type="molecule type" value="Genomic_DNA"/>
</dbReference>
<gene>
    <name evidence="1" type="ORF">HUK82_13785</name>
</gene>
<dbReference type="Proteomes" id="UP000585665">
    <property type="component" value="Unassembled WGS sequence"/>
</dbReference>
<evidence type="ECO:0000313" key="1">
    <source>
        <dbReference type="EMBL" id="NVN41626.1"/>
    </source>
</evidence>
<dbReference type="InterPro" id="IPR011990">
    <property type="entry name" value="TPR-like_helical_dom_sf"/>
</dbReference>
<dbReference type="AlphaFoldDB" id="A0A850PHA4"/>
<name>A0A850PHA4_9PROT</name>
<organism evidence="1 2">
    <name type="scientific">Ameyamaea chiangmaiensis</name>
    <dbReference type="NCBI Taxonomy" id="442969"/>
    <lineage>
        <taxon>Bacteria</taxon>
        <taxon>Pseudomonadati</taxon>
        <taxon>Pseudomonadota</taxon>
        <taxon>Alphaproteobacteria</taxon>
        <taxon>Acetobacterales</taxon>
        <taxon>Acetobacteraceae</taxon>
        <taxon>Ameyamaea</taxon>
    </lineage>
</organism>
<dbReference type="RefSeq" id="WP_176614509.1">
    <property type="nucleotide sequence ID" value="NZ_JABXXR010000155.1"/>
</dbReference>
<evidence type="ECO:0000313" key="2">
    <source>
        <dbReference type="Proteomes" id="UP000585665"/>
    </source>
</evidence>